<evidence type="ECO:0000256" key="3">
    <source>
        <dbReference type="ARBA" id="ARBA00004887"/>
    </source>
</evidence>
<reference evidence="12" key="2">
    <citation type="submission" date="2014-09" db="EMBL/GenBank/DDBJ databases">
        <authorList>
            <person name="GOMEZ-VALERO Laura"/>
        </authorList>
    </citation>
    <scope>NUCLEOTIDE SEQUENCE</scope>
    <source>
        <strain evidence="12">ATCC33218</strain>
    </source>
</reference>
<evidence type="ECO:0000256" key="2">
    <source>
        <dbReference type="ARBA" id="ARBA00002803"/>
    </source>
</evidence>
<evidence type="ECO:0000313" key="14">
    <source>
        <dbReference type="Proteomes" id="UP000032414"/>
    </source>
</evidence>
<dbReference type="SUPFAM" id="SSF63380">
    <property type="entry name" value="Riboflavin synthase domain-like"/>
    <property type="match status" value="2"/>
</dbReference>
<evidence type="ECO:0000256" key="10">
    <source>
        <dbReference type="PROSITE-ProRule" id="PRU00524"/>
    </source>
</evidence>
<keyword evidence="8" id="KW-0677">Repeat</keyword>
<name>A0A098GGY6_LEGMI</name>
<dbReference type="OrthoDB" id="9788537at2"/>
<comment type="pathway">
    <text evidence="3">Cofactor biosynthesis; riboflavin biosynthesis; riboflavin from 2-hydroxy-3-oxobutyl phosphate and 5-amino-6-(D-ribitylamino)uracil: step 2/2.</text>
</comment>
<keyword evidence="6" id="KW-0686">Riboflavin biosynthesis</keyword>
<evidence type="ECO:0000313" key="15">
    <source>
        <dbReference type="Proteomes" id="UP000182998"/>
    </source>
</evidence>
<dbReference type="PIRSF" id="PIRSF000498">
    <property type="entry name" value="Riboflavin_syn_A"/>
    <property type="match status" value="1"/>
</dbReference>
<evidence type="ECO:0000256" key="1">
    <source>
        <dbReference type="ARBA" id="ARBA00000968"/>
    </source>
</evidence>
<dbReference type="EC" id="2.5.1.9" evidence="4 9"/>
<dbReference type="PATRIC" id="fig|451.8.peg.1349"/>
<evidence type="ECO:0000313" key="13">
    <source>
        <dbReference type="EMBL" id="SCY33773.1"/>
    </source>
</evidence>
<feature type="repeat" description="Lumazine-binding" evidence="10">
    <location>
        <begin position="95"/>
        <end position="192"/>
    </location>
</feature>
<dbReference type="STRING" id="451.B6N58_06245"/>
<dbReference type="PROSITE" id="PS51177">
    <property type="entry name" value="LUMAZINE_BIND"/>
    <property type="match status" value="2"/>
</dbReference>
<dbReference type="PANTHER" id="PTHR21098:SF12">
    <property type="entry name" value="RIBOFLAVIN SYNTHASE"/>
    <property type="match status" value="1"/>
</dbReference>
<evidence type="ECO:0000256" key="6">
    <source>
        <dbReference type="ARBA" id="ARBA00022619"/>
    </source>
</evidence>
<evidence type="ECO:0000256" key="5">
    <source>
        <dbReference type="ARBA" id="ARBA00013950"/>
    </source>
</evidence>
<dbReference type="FunFam" id="2.40.30.20:FF:000003">
    <property type="entry name" value="Riboflavin synthase, alpha subunit"/>
    <property type="match status" value="1"/>
</dbReference>
<reference evidence="13 15" key="3">
    <citation type="submission" date="2016-10" db="EMBL/GenBank/DDBJ databases">
        <authorList>
            <person name="Varghese N."/>
            <person name="Submissions S."/>
        </authorList>
    </citation>
    <scope>NUCLEOTIDE SEQUENCE [LARGE SCALE GENOMIC DNA]</scope>
    <source>
        <strain evidence="13 15">ATCC 33218</strain>
    </source>
</reference>
<dbReference type="Proteomes" id="UP000032414">
    <property type="component" value="Chromosome I"/>
</dbReference>
<evidence type="ECO:0000313" key="12">
    <source>
        <dbReference type="EMBL" id="CEG61242.1"/>
    </source>
</evidence>
<dbReference type="CDD" id="cd00402">
    <property type="entry name" value="Riboflavin_synthase_like"/>
    <property type="match status" value="1"/>
</dbReference>
<sequence>MFTGIIEQQGAVLANISMKNANRLEIESPFQDLKTGESIAVNGVCLTLLPEHNGSLMFDVSPETVNLTTLGHLKKGDKVNLERAMQANTRFGGHYVSGHVDTTASLKSATTIGEFQEVVIGDFAACASMYLLPKGSITLDGVSLTINAVTDGNIKLMLVPHTLAQTTLGQVAVGQRLNVEFDYLTRIVAHQLKISGQLNNDNRIGPYVNIC</sequence>
<proteinExistence type="predicted"/>
<evidence type="ECO:0000256" key="8">
    <source>
        <dbReference type="ARBA" id="ARBA00022737"/>
    </source>
</evidence>
<dbReference type="InterPro" id="IPR017938">
    <property type="entry name" value="Riboflavin_synthase-like_b-brl"/>
</dbReference>
<dbReference type="PANTHER" id="PTHR21098">
    <property type="entry name" value="RIBOFLAVIN SYNTHASE ALPHA CHAIN"/>
    <property type="match status" value="1"/>
</dbReference>
<dbReference type="InterPro" id="IPR026017">
    <property type="entry name" value="Lumazine-bd_dom"/>
</dbReference>
<dbReference type="EMBL" id="FMVN01000006">
    <property type="protein sequence ID" value="SCY33773.1"/>
    <property type="molecule type" value="Genomic_DNA"/>
</dbReference>
<dbReference type="Gene3D" id="2.40.30.20">
    <property type="match status" value="2"/>
</dbReference>
<dbReference type="RefSeq" id="WP_045099523.1">
    <property type="nucleotide sequence ID" value="NZ_CP020614.1"/>
</dbReference>
<dbReference type="NCBIfam" id="NF009566">
    <property type="entry name" value="PRK13020.1"/>
    <property type="match status" value="1"/>
</dbReference>
<evidence type="ECO:0000256" key="9">
    <source>
        <dbReference type="NCBIfam" id="TIGR00187"/>
    </source>
</evidence>
<dbReference type="GO" id="GO:0004746">
    <property type="term" value="F:riboflavin synthase activity"/>
    <property type="evidence" value="ECO:0007669"/>
    <property type="project" value="UniProtKB-UniRule"/>
</dbReference>
<feature type="domain" description="Lumazine-binding" evidence="11">
    <location>
        <begin position="95"/>
        <end position="192"/>
    </location>
</feature>
<dbReference type="Pfam" id="PF00677">
    <property type="entry name" value="Lum_binding"/>
    <property type="match status" value="2"/>
</dbReference>
<dbReference type="HOGENOM" id="CLU_034388_0_1_6"/>
<dbReference type="Proteomes" id="UP000182998">
    <property type="component" value="Unassembled WGS sequence"/>
</dbReference>
<reference evidence="14" key="1">
    <citation type="submission" date="2014-09" db="EMBL/GenBank/DDBJ databases">
        <authorList>
            <person name="Gomez-Valero L."/>
        </authorList>
    </citation>
    <scope>NUCLEOTIDE SEQUENCE [LARGE SCALE GENOMIC DNA]</scope>
    <source>
        <strain evidence="14">ATCC33218</strain>
    </source>
</reference>
<comment type="catalytic activity">
    <reaction evidence="1">
        <text>2 6,7-dimethyl-8-(1-D-ribityl)lumazine + H(+) = 5-amino-6-(D-ribitylamino)uracil + riboflavin</text>
        <dbReference type="Rhea" id="RHEA:20772"/>
        <dbReference type="ChEBI" id="CHEBI:15378"/>
        <dbReference type="ChEBI" id="CHEBI:15934"/>
        <dbReference type="ChEBI" id="CHEBI:57986"/>
        <dbReference type="ChEBI" id="CHEBI:58201"/>
        <dbReference type="EC" id="2.5.1.9"/>
    </reaction>
</comment>
<evidence type="ECO:0000259" key="11">
    <source>
        <dbReference type="PROSITE" id="PS51177"/>
    </source>
</evidence>
<keyword evidence="15" id="KW-1185">Reference proteome</keyword>
<feature type="repeat" description="Lumazine-binding" evidence="10">
    <location>
        <begin position="1"/>
        <end position="94"/>
    </location>
</feature>
<protein>
    <recommendedName>
        <fullName evidence="5 9">Riboflavin synthase</fullName>
        <ecNumber evidence="4 9">2.5.1.9</ecNumber>
    </recommendedName>
</protein>
<dbReference type="InterPro" id="IPR001783">
    <property type="entry name" value="Lumazine-bd"/>
</dbReference>
<accession>A0A098GGY6</accession>
<evidence type="ECO:0000256" key="4">
    <source>
        <dbReference type="ARBA" id="ARBA00012827"/>
    </source>
</evidence>
<comment type="function">
    <text evidence="2">Catalyzes the dismutation of two molecules of 6,7-dimethyl-8-ribityllumazine, resulting in the formation of riboflavin and 5-amino-6-(D-ribitylamino)uracil.</text>
</comment>
<evidence type="ECO:0000256" key="7">
    <source>
        <dbReference type="ARBA" id="ARBA00022679"/>
    </source>
</evidence>
<dbReference type="NCBIfam" id="NF006767">
    <property type="entry name" value="PRK09289.1"/>
    <property type="match status" value="1"/>
</dbReference>
<feature type="domain" description="Lumazine-binding" evidence="11">
    <location>
        <begin position="1"/>
        <end position="94"/>
    </location>
</feature>
<organism evidence="12 14">
    <name type="scientific">Legionella micdadei</name>
    <name type="common">Tatlockia micdadei</name>
    <dbReference type="NCBI Taxonomy" id="451"/>
    <lineage>
        <taxon>Bacteria</taxon>
        <taxon>Pseudomonadati</taxon>
        <taxon>Pseudomonadota</taxon>
        <taxon>Gammaproteobacteria</taxon>
        <taxon>Legionellales</taxon>
        <taxon>Legionellaceae</taxon>
        <taxon>Legionella</taxon>
    </lineage>
</organism>
<gene>
    <name evidence="12" type="primary">ribE</name>
    <name evidence="12" type="ORF">LMI_1954</name>
    <name evidence="13" type="ORF">SAMN02982997_01456</name>
</gene>
<dbReference type="EMBL" id="LN614830">
    <property type="protein sequence ID" value="CEG61242.1"/>
    <property type="molecule type" value="Genomic_DNA"/>
</dbReference>
<dbReference type="NCBIfam" id="TIGR00187">
    <property type="entry name" value="ribE"/>
    <property type="match status" value="1"/>
</dbReference>
<dbReference type="InterPro" id="IPR023366">
    <property type="entry name" value="ATP_synth_asu-like_sf"/>
</dbReference>
<dbReference type="GO" id="GO:0009231">
    <property type="term" value="P:riboflavin biosynthetic process"/>
    <property type="evidence" value="ECO:0007669"/>
    <property type="project" value="UniProtKB-KW"/>
</dbReference>
<dbReference type="AlphaFoldDB" id="A0A098GGY6"/>
<dbReference type="KEGG" id="tmc:LMI_1954"/>
<keyword evidence="7 12" id="KW-0808">Transferase</keyword>